<dbReference type="AlphaFoldDB" id="A0A1M3L3T5"/>
<comment type="caution">
    <text evidence="17">The sequence shown here is derived from an EMBL/GenBank/DDBJ whole genome shotgun (WGS) entry which is preliminary data.</text>
</comment>
<evidence type="ECO:0000256" key="3">
    <source>
        <dbReference type="ARBA" id="ARBA00007487"/>
    </source>
</evidence>
<evidence type="ECO:0000256" key="12">
    <source>
        <dbReference type="ARBA" id="ARBA00033354"/>
    </source>
</evidence>
<name>A0A1M3L3T5_9BACT</name>
<evidence type="ECO:0000256" key="4">
    <source>
        <dbReference type="ARBA" id="ARBA00012454"/>
    </source>
</evidence>
<dbReference type="UniPathway" id="UPA00148">
    <property type="reaction ID" value="UER00233"/>
</dbReference>
<keyword evidence="6" id="KW-0963">Cytoplasm</keyword>
<dbReference type="InterPro" id="IPR016030">
    <property type="entry name" value="CblAdoTrfase-like"/>
</dbReference>
<dbReference type="EC" id="2.5.1.17" evidence="4 15"/>
<reference evidence="17 18" key="1">
    <citation type="submission" date="2016-09" db="EMBL/GenBank/DDBJ databases">
        <title>Genome-resolved meta-omics ties microbial dynamics to process performance in biotechnology for thiocyanate degradation.</title>
        <authorList>
            <person name="Kantor R.S."/>
            <person name="Huddy R.J."/>
            <person name="Iyer R."/>
            <person name="Thomas B.C."/>
            <person name="Brown C.T."/>
            <person name="Anantharaman K."/>
            <person name="Tringe S."/>
            <person name="Hettich R.L."/>
            <person name="Harrison S.T."/>
            <person name="Banfield J.F."/>
        </authorList>
    </citation>
    <scope>NUCLEOTIDE SEQUENCE [LARGE SCALE GENOMIC DNA]</scope>
    <source>
        <strain evidence="17">59-99</strain>
    </source>
</reference>
<evidence type="ECO:0000256" key="13">
    <source>
        <dbReference type="ARBA" id="ARBA00048555"/>
    </source>
</evidence>
<dbReference type="GO" id="GO:0009236">
    <property type="term" value="P:cobalamin biosynthetic process"/>
    <property type="evidence" value="ECO:0007669"/>
    <property type="project" value="UniProtKB-UniRule"/>
</dbReference>
<evidence type="ECO:0000259" key="16">
    <source>
        <dbReference type="Pfam" id="PF01923"/>
    </source>
</evidence>
<dbReference type="FunFam" id="1.20.1200.10:FF:000003">
    <property type="entry name" value="ATP:cob(I)alamin adenosyltransferase"/>
    <property type="match status" value="1"/>
</dbReference>
<evidence type="ECO:0000313" key="18">
    <source>
        <dbReference type="Proteomes" id="UP000184233"/>
    </source>
</evidence>
<keyword evidence="15" id="KW-0169">Cobalamin biosynthesis</keyword>
<accession>A0A1M3L3T5</accession>
<dbReference type="STRING" id="1895771.BGO89_08495"/>
<dbReference type="PANTHER" id="PTHR12213:SF0">
    <property type="entry name" value="CORRINOID ADENOSYLTRANSFERASE MMAB"/>
    <property type="match status" value="1"/>
</dbReference>
<dbReference type="Gene3D" id="1.20.1200.10">
    <property type="entry name" value="Cobalamin adenosyltransferase-like"/>
    <property type="match status" value="1"/>
</dbReference>
<evidence type="ECO:0000256" key="14">
    <source>
        <dbReference type="ARBA" id="ARBA00048692"/>
    </source>
</evidence>
<dbReference type="SUPFAM" id="SSF89028">
    <property type="entry name" value="Cobalamin adenosyltransferase-like"/>
    <property type="match status" value="1"/>
</dbReference>
<comment type="catalytic activity">
    <reaction evidence="14 15">
        <text>2 cob(II)alamin + reduced [electron-transfer flavoprotein] + 2 ATP = 2 adenosylcob(III)alamin + 2 triphosphate + oxidized [electron-transfer flavoprotein] + 3 H(+)</text>
        <dbReference type="Rhea" id="RHEA:28671"/>
        <dbReference type="Rhea" id="RHEA-COMP:10685"/>
        <dbReference type="Rhea" id="RHEA-COMP:10686"/>
        <dbReference type="ChEBI" id="CHEBI:15378"/>
        <dbReference type="ChEBI" id="CHEBI:16304"/>
        <dbReference type="ChEBI" id="CHEBI:18036"/>
        <dbReference type="ChEBI" id="CHEBI:18408"/>
        <dbReference type="ChEBI" id="CHEBI:30616"/>
        <dbReference type="ChEBI" id="CHEBI:57692"/>
        <dbReference type="ChEBI" id="CHEBI:58307"/>
        <dbReference type="EC" id="2.5.1.17"/>
    </reaction>
</comment>
<evidence type="ECO:0000256" key="10">
    <source>
        <dbReference type="ARBA" id="ARBA00031529"/>
    </source>
</evidence>
<evidence type="ECO:0000256" key="9">
    <source>
        <dbReference type="ARBA" id="ARBA00022840"/>
    </source>
</evidence>
<evidence type="ECO:0000313" key="17">
    <source>
        <dbReference type="EMBL" id="OJX60017.1"/>
    </source>
</evidence>
<dbReference type="NCBIfam" id="TIGR00636">
    <property type="entry name" value="PduO_Nterm"/>
    <property type="match status" value="1"/>
</dbReference>
<evidence type="ECO:0000256" key="5">
    <source>
        <dbReference type="ARBA" id="ARBA00020963"/>
    </source>
</evidence>
<dbReference type="InterPro" id="IPR029499">
    <property type="entry name" value="PduO-typ"/>
</dbReference>
<evidence type="ECO:0000256" key="15">
    <source>
        <dbReference type="RuleBase" id="RU366026"/>
    </source>
</evidence>
<dbReference type="PANTHER" id="PTHR12213">
    <property type="entry name" value="CORRINOID ADENOSYLTRANSFERASE"/>
    <property type="match status" value="1"/>
</dbReference>
<evidence type="ECO:0000256" key="11">
    <source>
        <dbReference type="ARBA" id="ARBA00033334"/>
    </source>
</evidence>
<evidence type="ECO:0000256" key="1">
    <source>
        <dbReference type="ARBA" id="ARBA00004496"/>
    </source>
</evidence>
<comment type="similarity">
    <text evidence="3 15">Belongs to the Cob(I)alamin adenosyltransferase family.</text>
</comment>
<evidence type="ECO:0000256" key="2">
    <source>
        <dbReference type="ARBA" id="ARBA00005121"/>
    </source>
</evidence>
<evidence type="ECO:0000256" key="8">
    <source>
        <dbReference type="ARBA" id="ARBA00022741"/>
    </source>
</evidence>
<comment type="pathway">
    <text evidence="2 15">Cofactor biosynthesis; adenosylcobalamin biosynthesis; adenosylcobalamin from cob(II)yrinate a,c-diamide: step 2/7.</text>
</comment>
<protein>
    <recommendedName>
        <fullName evidence="5 15">Corrinoid adenosyltransferase</fullName>
        <ecNumber evidence="4 15">2.5.1.17</ecNumber>
    </recommendedName>
    <alternativeName>
        <fullName evidence="10 15">Cob(II)alamin adenosyltransferase</fullName>
    </alternativeName>
    <alternativeName>
        <fullName evidence="12 15">Cob(II)yrinic acid a,c-diamide adenosyltransferase</fullName>
    </alternativeName>
    <alternativeName>
        <fullName evidence="11 15">Cobinamide/cobalamin adenosyltransferase</fullName>
    </alternativeName>
</protein>
<feature type="domain" description="Cobalamin adenosyltransferase-like" evidence="16">
    <location>
        <begin position="5"/>
        <end position="170"/>
    </location>
</feature>
<dbReference type="GO" id="GO:0005737">
    <property type="term" value="C:cytoplasm"/>
    <property type="evidence" value="ECO:0007669"/>
    <property type="project" value="UniProtKB-SubCell"/>
</dbReference>
<comment type="catalytic activity">
    <reaction evidence="13 15">
        <text>2 cob(II)yrinate a,c diamide + reduced [electron-transfer flavoprotein] + 2 ATP = 2 adenosylcob(III)yrinate a,c-diamide + 2 triphosphate + oxidized [electron-transfer flavoprotein] + 3 H(+)</text>
        <dbReference type="Rhea" id="RHEA:11528"/>
        <dbReference type="Rhea" id="RHEA-COMP:10685"/>
        <dbReference type="Rhea" id="RHEA-COMP:10686"/>
        <dbReference type="ChEBI" id="CHEBI:15378"/>
        <dbReference type="ChEBI" id="CHEBI:18036"/>
        <dbReference type="ChEBI" id="CHEBI:30616"/>
        <dbReference type="ChEBI" id="CHEBI:57692"/>
        <dbReference type="ChEBI" id="CHEBI:58307"/>
        <dbReference type="ChEBI" id="CHEBI:58503"/>
        <dbReference type="ChEBI" id="CHEBI:58537"/>
        <dbReference type="EC" id="2.5.1.17"/>
    </reaction>
</comment>
<keyword evidence="7 15" id="KW-0808">Transferase</keyword>
<dbReference type="Pfam" id="PF01923">
    <property type="entry name" value="Cob_adeno_trans"/>
    <property type="match status" value="1"/>
</dbReference>
<evidence type="ECO:0000256" key="6">
    <source>
        <dbReference type="ARBA" id="ARBA00022490"/>
    </source>
</evidence>
<dbReference type="GO" id="GO:0008817">
    <property type="term" value="F:corrinoid adenosyltransferase activity"/>
    <property type="evidence" value="ECO:0007669"/>
    <property type="project" value="UniProtKB-UniRule"/>
</dbReference>
<organism evidence="17 18">
    <name type="scientific">Candidatus Kapaibacterium thiocyanatum</name>
    <dbReference type="NCBI Taxonomy" id="1895771"/>
    <lineage>
        <taxon>Bacteria</taxon>
        <taxon>Pseudomonadati</taxon>
        <taxon>Candidatus Kapaibacteriota</taxon>
        <taxon>Candidatus Kapaibacteriia</taxon>
        <taxon>Candidatus Kapaibacteriales</taxon>
        <taxon>Candidatus Kapaibacteriaceae</taxon>
        <taxon>Candidatus Kapaibacterium</taxon>
    </lineage>
</organism>
<comment type="subcellular location">
    <subcellularLocation>
        <location evidence="1">Cytoplasm</location>
    </subcellularLocation>
</comment>
<dbReference type="GO" id="GO:0005524">
    <property type="term" value="F:ATP binding"/>
    <property type="evidence" value="ECO:0007669"/>
    <property type="project" value="UniProtKB-UniRule"/>
</dbReference>
<keyword evidence="8 15" id="KW-0547">Nucleotide-binding</keyword>
<keyword evidence="9 15" id="KW-0067">ATP-binding</keyword>
<evidence type="ECO:0000256" key="7">
    <source>
        <dbReference type="ARBA" id="ARBA00022679"/>
    </source>
</evidence>
<proteinExistence type="inferred from homology"/>
<dbReference type="Proteomes" id="UP000184233">
    <property type="component" value="Unassembled WGS sequence"/>
</dbReference>
<dbReference type="EMBL" id="MKVH01000008">
    <property type="protein sequence ID" value="OJX60017.1"/>
    <property type="molecule type" value="Genomic_DNA"/>
</dbReference>
<dbReference type="InterPro" id="IPR036451">
    <property type="entry name" value="CblAdoTrfase-like_sf"/>
</dbReference>
<sequence length="183" mass="19934">MATRIYTKTGDDGTTGLFGGTRVAKSDLRIEAYGTVDELNAVLGIVLAHGVADELREEIEATSSHLFTVGADLATPLDPPPKYTIPRIGEEHIEELERRIDRHDQRLGALKAFILPGGTAAAAYLHLARTVCRRAERAAVALATRENIGPSVVRYLNRLSDYLFTAARMANLLAGIDDVPWKP</sequence>
<gene>
    <name evidence="17" type="ORF">BGO89_08495</name>
</gene>